<dbReference type="GO" id="GO:0005886">
    <property type="term" value="C:plasma membrane"/>
    <property type="evidence" value="ECO:0007669"/>
    <property type="project" value="UniProtKB-SubCell"/>
</dbReference>
<dbReference type="OrthoDB" id="9771846at2"/>
<gene>
    <name evidence="11" type="ORF">MAE01_14220</name>
</gene>
<dbReference type="SUPFAM" id="SSF53448">
    <property type="entry name" value="Nucleotide-diphospho-sugar transferases"/>
    <property type="match status" value="1"/>
</dbReference>
<evidence type="ECO:0000256" key="5">
    <source>
        <dbReference type="ARBA" id="ARBA00023136"/>
    </source>
</evidence>
<comment type="similarity">
    <text evidence="8">Belongs to the glycosyltransferase 2 family. CrtQ subfamily.</text>
</comment>
<reference evidence="11 12" key="1">
    <citation type="submission" date="2019-07" db="EMBL/GenBank/DDBJ databases">
        <title>Whole genome shotgun sequence of Microbacterium aerolatum NBRC 103071.</title>
        <authorList>
            <person name="Hosoyama A."/>
            <person name="Uohara A."/>
            <person name="Ohji S."/>
            <person name="Ichikawa N."/>
        </authorList>
    </citation>
    <scope>NUCLEOTIDE SEQUENCE [LARGE SCALE GENOMIC DNA]</scope>
    <source>
        <strain evidence="11 12">NBRC 103071</strain>
    </source>
</reference>
<proteinExistence type="inferred from homology"/>
<comment type="pathway">
    <text evidence="7">Carotenoid biosynthesis; staphyloxanthin biosynthesis; staphyloxanthin from farnesyl diphosphate: step 4/5.</text>
</comment>
<evidence type="ECO:0000256" key="8">
    <source>
        <dbReference type="ARBA" id="ARBA00038120"/>
    </source>
</evidence>
<evidence type="ECO:0000256" key="1">
    <source>
        <dbReference type="ARBA" id="ARBA00004236"/>
    </source>
</evidence>
<dbReference type="RefSeq" id="WP_147038872.1">
    <property type="nucleotide sequence ID" value="NZ_BJUW01000005.1"/>
</dbReference>
<protein>
    <recommendedName>
        <fullName evidence="9">4,4'-diaponeurosporenoate glycosyltransferase</fullName>
    </recommendedName>
</protein>
<evidence type="ECO:0000313" key="11">
    <source>
        <dbReference type="EMBL" id="GEK86246.1"/>
    </source>
</evidence>
<dbReference type="EMBL" id="BJUW01000005">
    <property type="protein sequence ID" value="GEK86246.1"/>
    <property type="molecule type" value="Genomic_DNA"/>
</dbReference>
<evidence type="ECO:0000256" key="4">
    <source>
        <dbReference type="ARBA" id="ARBA00022679"/>
    </source>
</evidence>
<feature type="domain" description="Glycosyltransferase 2-like" evidence="10">
    <location>
        <begin position="3"/>
        <end position="124"/>
    </location>
</feature>
<keyword evidence="3" id="KW-0328">Glycosyltransferase</keyword>
<evidence type="ECO:0000256" key="9">
    <source>
        <dbReference type="ARBA" id="ARBA00040345"/>
    </source>
</evidence>
<comment type="caution">
    <text evidence="11">The sequence shown here is derived from an EMBL/GenBank/DDBJ whole genome shotgun (WGS) entry which is preliminary data.</text>
</comment>
<dbReference type="Pfam" id="PF00535">
    <property type="entry name" value="Glycos_transf_2"/>
    <property type="match status" value="1"/>
</dbReference>
<evidence type="ECO:0000259" key="10">
    <source>
        <dbReference type="Pfam" id="PF00535"/>
    </source>
</evidence>
<comment type="function">
    <text evidence="6">Catalyzes the glycosylation of 4,4'-diaponeurosporenoate, i.e. the esterification of glucose at the C1'' position with the carboxyl group of 4,4'-diaponeurosporenic acid, to form glycosyl-4,4'-diaponeurosporenoate. This is a step in the biosynthesis of staphyloxanthin, an orange pigment present in most staphylococci strains.</text>
</comment>
<keyword evidence="2" id="KW-1003">Cell membrane</keyword>
<dbReference type="GO" id="GO:0016757">
    <property type="term" value="F:glycosyltransferase activity"/>
    <property type="evidence" value="ECO:0007669"/>
    <property type="project" value="UniProtKB-KW"/>
</dbReference>
<dbReference type="InterPro" id="IPR001173">
    <property type="entry name" value="Glyco_trans_2-like"/>
</dbReference>
<evidence type="ECO:0000256" key="3">
    <source>
        <dbReference type="ARBA" id="ARBA00022676"/>
    </source>
</evidence>
<name>A0A511ADZ6_9MICO</name>
<evidence type="ECO:0000256" key="6">
    <source>
        <dbReference type="ARBA" id="ARBA00037281"/>
    </source>
</evidence>
<evidence type="ECO:0000256" key="2">
    <source>
        <dbReference type="ARBA" id="ARBA00022475"/>
    </source>
</evidence>
<dbReference type="AlphaFoldDB" id="A0A511ADZ6"/>
<accession>A0A511ADZ6</accession>
<evidence type="ECO:0000256" key="7">
    <source>
        <dbReference type="ARBA" id="ARBA00037904"/>
    </source>
</evidence>
<dbReference type="Gene3D" id="3.90.550.10">
    <property type="entry name" value="Spore Coat Polysaccharide Biosynthesis Protein SpsA, Chain A"/>
    <property type="match status" value="1"/>
</dbReference>
<sequence>MVSVIIAAHDEEAVIERCLGALHRGGTPVQIIVSANGCTDATAELARSLNAVVVERAEAGKAGALNAAEKVATSFPRVYLDADILVPRGGIATLAGALDDASGVLATMPRRRVNTAGRPWAVRAYFRINQQLPVFRSGLFGRGLIVLSEAGRRRFDEFPDMIADDLFLDGQFAADEKLEVSAVEAVVEAPWTTVDLLNRLVRVRRGNAQMRRAAAEHGARGVRPPDRWSWLRDVLLADLRLAPAAAAYVVITVIAGVRARRTPHGGWGRDASTRVLAQPGVSVHP</sequence>
<dbReference type="PANTHER" id="PTHR43646">
    <property type="entry name" value="GLYCOSYLTRANSFERASE"/>
    <property type="match status" value="1"/>
</dbReference>
<evidence type="ECO:0000313" key="12">
    <source>
        <dbReference type="Proteomes" id="UP000321225"/>
    </source>
</evidence>
<comment type="subcellular location">
    <subcellularLocation>
        <location evidence="1">Cell membrane</location>
    </subcellularLocation>
</comment>
<keyword evidence="4" id="KW-0808">Transferase</keyword>
<keyword evidence="5" id="KW-0472">Membrane</keyword>
<dbReference type="InterPro" id="IPR029044">
    <property type="entry name" value="Nucleotide-diphossugar_trans"/>
</dbReference>
<dbReference type="Proteomes" id="UP000321225">
    <property type="component" value="Unassembled WGS sequence"/>
</dbReference>
<keyword evidence="12" id="KW-1185">Reference proteome</keyword>
<dbReference type="PANTHER" id="PTHR43646:SF2">
    <property type="entry name" value="GLYCOSYLTRANSFERASE 2-LIKE DOMAIN-CONTAINING PROTEIN"/>
    <property type="match status" value="1"/>
</dbReference>
<organism evidence="11 12">
    <name type="scientific">Microbacterium aerolatum</name>
    <dbReference type="NCBI Taxonomy" id="153731"/>
    <lineage>
        <taxon>Bacteria</taxon>
        <taxon>Bacillati</taxon>
        <taxon>Actinomycetota</taxon>
        <taxon>Actinomycetes</taxon>
        <taxon>Micrococcales</taxon>
        <taxon>Microbacteriaceae</taxon>
        <taxon>Microbacterium</taxon>
    </lineage>
</organism>